<organism evidence="3 4">
    <name type="scientific">Metschnikowia aff. pulcherrima</name>
    <dbReference type="NCBI Taxonomy" id="2163413"/>
    <lineage>
        <taxon>Eukaryota</taxon>
        <taxon>Fungi</taxon>
        <taxon>Dikarya</taxon>
        <taxon>Ascomycota</taxon>
        <taxon>Saccharomycotina</taxon>
        <taxon>Pichiomycetes</taxon>
        <taxon>Metschnikowiaceae</taxon>
        <taxon>Metschnikowia</taxon>
    </lineage>
</organism>
<dbReference type="PANTHER" id="PTHR12461">
    <property type="entry name" value="HYPOXIA-INDUCIBLE FACTOR 1 ALPHA INHIBITOR-RELATED"/>
    <property type="match status" value="1"/>
</dbReference>
<sequence length="553" mass="63343">MHAHVRASVRDRRVQDLTPTHTRKLLSFSSLSTTWKMKRTTDKDVPASKLQKHDNAYKGYVVQAGDQIQSVKEKKAFRNDFLDARKPAKLTCKPPVAIKKFRLESIVRTLNYDRLLQVERKVNYGFGLGQKKELLTLKEIVERLKLGDDSYYLTTQYEKLEDDEESLGPSDEGESDDDSDDDGTFDPSQIDIEALKAAIKKNDADIARFEKGDFLKELEDEDEQIMAEEEETRAISDAVWRGEEGGIPMYEVYDEIKTLFQPPLLNLSKVSWFPIVPAPFENLVPQQINLWMGSSVVSGQKPDLLHPTKESLGNYVPEGNSSGLHHDHADNLYVLTQGRKRFTLYLPKDAAKLYTVGNINKVYENGLIDYQVDEKAPLWKPMREDGAIISQWAEWALENVSKEEYSDETLEGMIENEPKYTGKKDDTLDPPSFSRVPPILAHLDEVTDPEAKKLLEEFADREFPGFRELNKLEVWLEPGEMLYVPTGWFHEVTSYSSGEDSAHIALNWWFMPPSQGVANPYKDDYWDYHFGGPKEAVMITRDRAEKLKKYGSL</sequence>
<dbReference type="Gene3D" id="2.60.120.10">
    <property type="entry name" value="Jelly Rolls"/>
    <property type="match status" value="2"/>
</dbReference>
<dbReference type="PANTHER" id="PTHR12461:SF100">
    <property type="entry name" value="JMJC DOMAIN-CONTAINING PROTEIN 4"/>
    <property type="match status" value="1"/>
</dbReference>
<evidence type="ECO:0000313" key="4">
    <source>
        <dbReference type="Proteomes" id="UP000292447"/>
    </source>
</evidence>
<dbReference type="InterPro" id="IPR014710">
    <property type="entry name" value="RmlC-like_jellyroll"/>
</dbReference>
<name>A0A4P6XJ63_9ASCO</name>
<dbReference type="STRING" id="2163413.A0A4P6XJ63"/>
<keyword evidence="4" id="KW-1185">Reference proteome</keyword>
<feature type="domain" description="JmjC" evidence="2">
    <location>
        <begin position="262"/>
        <end position="525"/>
    </location>
</feature>
<dbReference type="EMBL" id="CP034456">
    <property type="protein sequence ID" value="QBM86116.1"/>
    <property type="molecule type" value="Genomic_DNA"/>
</dbReference>
<gene>
    <name evidence="3" type="primary">MPUL0A07520</name>
    <name evidence="3" type="ORF">METSCH_A07520</name>
</gene>
<dbReference type="PROSITE" id="PS51184">
    <property type="entry name" value="JMJC"/>
    <property type="match status" value="1"/>
</dbReference>
<evidence type="ECO:0000259" key="2">
    <source>
        <dbReference type="PROSITE" id="PS51184"/>
    </source>
</evidence>
<dbReference type="SUPFAM" id="SSF51197">
    <property type="entry name" value="Clavaminate synthase-like"/>
    <property type="match status" value="1"/>
</dbReference>
<evidence type="ECO:0000313" key="3">
    <source>
        <dbReference type="EMBL" id="QBM86116.1"/>
    </source>
</evidence>
<dbReference type="InterPro" id="IPR041667">
    <property type="entry name" value="Cupin_8"/>
</dbReference>
<dbReference type="InterPro" id="IPR003347">
    <property type="entry name" value="JmjC_dom"/>
</dbReference>
<feature type="region of interest" description="Disordered" evidence="1">
    <location>
        <begin position="158"/>
        <end position="187"/>
    </location>
</feature>
<dbReference type="Pfam" id="PF13621">
    <property type="entry name" value="Cupin_8"/>
    <property type="match status" value="1"/>
</dbReference>
<dbReference type="Proteomes" id="UP000292447">
    <property type="component" value="Chromosome I"/>
</dbReference>
<proteinExistence type="predicted"/>
<reference evidence="4" key="1">
    <citation type="submission" date="2019-03" db="EMBL/GenBank/DDBJ databases">
        <title>Snf2 controls pulcherriminic acid biosynthesis and connects pigmentation and antifungal activity of the yeast Metschnikowia pulcherrima.</title>
        <authorList>
            <person name="Gore-Lloyd D."/>
            <person name="Sumann I."/>
            <person name="Brachmann A.O."/>
            <person name="Schneeberger K."/>
            <person name="Ortiz-Merino R.A."/>
            <person name="Moreno-Beltran M."/>
            <person name="Schlaefli M."/>
            <person name="Kirner P."/>
            <person name="Santos Kron A."/>
            <person name="Wolfe K.H."/>
            <person name="Piel J."/>
            <person name="Ahrens C.H."/>
            <person name="Henk D."/>
            <person name="Freimoser F.M."/>
        </authorList>
    </citation>
    <scope>NUCLEOTIDE SEQUENCE [LARGE SCALE GENOMIC DNA]</scope>
    <source>
        <strain evidence="4">APC 1.2</strain>
    </source>
</reference>
<dbReference type="AlphaFoldDB" id="A0A4P6XJ63"/>
<feature type="compositionally biased region" description="Acidic residues" evidence="1">
    <location>
        <begin position="160"/>
        <end position="184"/>
    </location>
</feature>
<accession>A0A4P6XJ63</accession>
<protein>
    <submittedName>
        <fullName evidence="3">Cupin-like domain-containing protein</fullName>
    </submittedName>
</protein>
<evidence type="ECO:0000256" key="1">
    <source>
        <dbReference type="SAM" id="MobiDB-lite"/>
    </source>
</evidence>